<dbReference type="EMBL" id="AP027266">
    <property type="protein sequence ID" value="BDW85788.1"/>
    <property type="molecule type" value="Genomic_DNA"/>
</dbReference>
<evidence type="ECO:0000256" key="4">
    <source>
        <dbReference type="RuleBase" id="RU000538"/>
    </source>
</evidence>
<feature type="domain" description="NusG-like N-terminal" evidence="5">
    <location>
        <begin position="21"/>
        <end position="120"/>
    </location>
</feature>
<dbReference type="KEGG" id="rmai:MACH21_19650"/>
<dbReference type="PRINTS" id="PR00338">
    <property type="entry name" value="NUSGTNSCPFCT"/>
</dbReference>
<dbReference type="GO" id="GO:0031564">
    <property type="term" value="P:transcription antitermination"/>
    <property type="evidence" value="ECO:0007669"/>
    <property type="project" value="UniProtKB-KW"/>
</dbReference>
<keyword evidence="3 4" id="KW-0804">Transcription</keyword>
<gene>
    <name evidence="6" type="primary">rfaH</name>
    <name evidence="6" type="ORF">MACH21_19650</name>
</gene>
<dbReference type="SUPFAM" id="SSF82679">
    <property type="entry name" value="N-utilization substance G protein NusG, N-terminal domain"/>
    <property type="match status" value="1"/>
</dbReference>
<keyword evidence="2 4" id="KW-0805">Transcription regulation</keyword>
<dbReference type="InterPro" id="IPR043425">
    <property type="entry name" value="NusG-like"/>
</dbReference>
<dbReference type="Proteomes" id="UP001337723">
    <property type="component" value="Chromosome"/>
</dbReference>
<evidence type="ECO:0000256" key="1">
    <source>
        <dbReference type="ARBA" id="ARBA00022814"/>
    </source>
</evidence>
<dbReference type="Gene3D" id="3.30.70.940">
    <property type="entry name" value="NusG, N-terminal domain"/>
    <property type="match status" value="1"/>
</dbReference>
<evidence type="ECO:0000259" key="5">
    <source>
        <dbReference type="SMART" id="SM00738"/>
    </source>
</evidence>
<comment type="function">
    <text evidence="4">Participates in transcription elongation, termination and antitermination.</text>
</comment>
<dbReference type="PANTHER" id="PTHR30265:SF7">
    <property type="entry name" value="TRANSCRIPTION ANTITERMINATION PROTEIN RFAH"/>
    <property type="match status" value="1"/>
</dbReference>
<dbReference type="CDD" id="cd09892">
    <property type="entry name" value="NGN_SP_RfaH"/>
    <property type="match status" value="1"/>
</dbReference>
<organism evidence="6 7">
    <name type="scientific">Roseicyclus marinus</name>
    <dbReference type="NCBI Taxonomy" id="2161673"/>
    <lineage>
        <taxon>Bacteria</taxon>
        <taxon>Pseudomonadati</taxon>
        <taxon>Pseudomonadota</taxon>
        <taxon>Alphaproteobacteria</taxon>
        <taxon>Rhodobacterales</taxon>
        <taxon>Roseobacteraceae</taxon>
        <taxon>Roseicyclus</taxon>
    </lineage>
</organism>
<dbReference type="GO" id="GO:0006353">
    <property type="term" value="P:DNA-templated transcription termination"/>
    <property type="evidence" value="ECO:0007669"/>
    <property type="project" value="UniProtKB-KW"/>
</dbReference>
<dbReference type="GO" id="GO:0005829">
    <property type="term" value="C:cytosol"/>
    <property type="evidence" value="ECO:0007669"/>
    <property type="project" value="TreeGrafter"/>
</dbReference>
<keyword evidence="7" id="KW-1185">Reference proteome</keyword>
<protein>
    <recommendedName>
        <fullName evidence="4">Transcription termination/antitermination protein NusG</fullName>
    </recommendedName>
</protein>
<accession>A0AA48HA98</accession>
<evidence type="ECO:0000313" key="7">
    <source>
        <dbReference type="Proteomes" id="UP001337723"/>
    </source>
</evidence>
<sequence length="182" mass="20333">MGYLAQRKAGLGDLTETRTSEAEWYLVQLKPNGLNRAVTNLERQGFVPFVPRERRSVRRAGKFVSVDAPVFPGYVFVELNPEDRGWRVINSTYGVARIVSFGGRPAPLPKGLVEEMAKRYALTGEAPPPFDVGEEVILREGPFVDFLARVEAVDPQHRVHLLIDFMGRQSRIVVSAEKLAKG</sequence>
<dbReference type="SUPFAM" id="SSF50104">
    <property type="entry name" value="Translation proteins SH3-like domain"/>
    <property type="match status" value="1"/>
</dbReference>
<dbReference type="SMART" id="SM00738">
    <property type="entry name" value="NGN"/>
    <property type="match status" value="1"/>
</dbReference>
<dbReference type="CDD" id="cd06091">
    <property type="entry name" value="KOW_NusG"/>
    <property type="match status" value="1"/>
</dbReference>
<comment type="similarity">
    <text evidence="4">Belongs to the NusG family.</text>
</comment>
<evidence type="ECO:0000256" key="3">
    <source>
        <dbReference type="ARBA" id="ARBA00023163"/>
    </source>
</evidence>
<dbReference type="InterPro" id="IPR036735">
    <property type="entry name" value="NGN_dom_sf"/>
</dbReference>
<name>A0AA48HA98_9RHOB</name>
<dbReference type="AlphaFoldDB" id="A0AA48HA98"/>
<dbReference type="PANTHER" id="PTHR30265">
    <property type="entry name" value="RHO-INTERACTING TRANSCRIPTION TERMINATION FACTOR NUSG"/>
    <property type="match status" value="1"/>
</dbReference>
<reference evidence="6 7" key="1">
    <citation type="submission" date="2023-01" db="EMBL/GenBank/DDBJ databases">
        <title>Complete genome sequence of Roseicyclus marinus strain Dej080120_10.</title>
        <authorList>
            <person name="Ueki S."/>
            <person name="Maruyama F."/>
        </authorList>
    </citation>
    <scope>NUCLEOTIDE SEQUENCE [LARGE SCALE GENOMIC DNA]</scope>
    <source>
        <strain evidence="6 7">Dej080120_10</strain>
    </source>
</reference>
<dbReference type="RefSeq" id="WP_338271606.1">
    <property type="nucleotide sequence ID" value="NZ_AP027266.1"/>
</dbReference>
<dbReference type="GO" id="GO:0032784">
    <property type="term" value="P:regulation of DNA-templated transcription elongation"/>
    <property type="evidence" value="ECO:0007669"/>
    <property type="project" value="InterPro"/>
</dbReference>
<dbReference type="InterPro" id="IPR001062">
    <property type="entry name" value="Transcrpt_antiterm_NusG"/>
</dbReference>
<dbReference type="GO" id="GO:0006354">
    <property type="term" value="P:DNA-templated transcription elongation"/>
    <property type="evidence" value="ECO:0007669"/>
    <property type="project" value="InterPro"/>
</dbReference>
<keyword evidence="1 4" id="KW-0889">Transcription antitermination</keyword>
<keyword evidence="4" id="KW-0806">Transcription termination</keyword>
<proteinExistence type="inferred from homology"/>
<dbReference type="Pfam" id="PF02357">
    <property type="entry name" value="NusG"/>
    <property type="match status" value="1"/>
</dbReference>
<evidence type="ECO:0000313" key="6">
    <source>
        <dbReference type="EMBL" id="BDW85788.1"/>
    </source>
</evidence>
<evidence type="ECO:0000256" key="2">
    <source>
        <dbReference type="ARBA" id="ARBA00023015"/>
    </source>
</evidence>
<dbReference type="InterPro" id="IPR006645">
    <property type="entry name" value="NGN-like_dom"/>
</dbReference>
<dbReference type="InterPro" id="IPR008991">
    <property type="entry name" value="Translation_prot_SH3-like_sf"/>
</dbReference>